<proteinExistence type="predicted"/>
<evidence type="ECO:0000313" key="1">
    <source>
        <dbReference type="EMBL" id="KAB8214314.1"/>
    </source>
</evidence>
<dbReference type="Proteomes" id="UP000326799">
    <property type="component" value="Unassembled WGS sequence"/>
</dbReference>
<keyword evidence="2" id="KW-1185">Reference proteome</keyword>
<organism evidence="1 2">
    <name type="scientific">Aspergillus novoparasiticus</name>
    <dbReference type="NCBI Taxonomy" id="986946"/>
    <lineage>
        <taxon>Eukaryota</taxon>
        <taxon>Fungi</taxon>
        <taxon>Dikarya</taxon>
        <taxon>Ascomycota</taxon>
        <taxon>Pezizomycotina</taxon>
        <taxon>Eurotiomycetes</taxon>
        <taxon>Eurotiomycetidae</taxon>
        <taxon>Eurotiales</taxon>
        <taxon>Aspergillaceae</taxon>
        <taxon>Aspergillus</taxon>
        <taxon>Aspergillus subgen. Circumdati</taxon>
    </lineage>
</organism>
<dbReference type="EMBL" id="ML733542">
    <property type="protein sequence ID" value="KAB8214314.1"/>
    <property type="molecule type" value="Genomic_DNA"/>
</dbReference>
<accession>A0A5N6EBZ5</accession>
<protein>
    <submittedName>
        <fullName evidence="1">Uncharacterized protein</fullName>
    </submittedName>
</protein>
<dbReference type="AlphaFoldDB" id="A0A5N6EBZ5"/>
<evidence type="ECO:0000313" key="2">
    <source>
        <dbReference type="Proteomes" id="UP000326799"/>
    </source>
</evidence>
<name>A0A5N6EBZ5_9EURO</name>
<sequence>KPWLYRGTRVNGTSLSLLSRLLSAREHLTVLTRSQKRVKECKVNDRHLCQCQWLLTKTYDEGAHATAALEVCTP</sequence>
<feature type="non-terminal residue" evidence="1">
    <location>
        <position position="1"/>
    </location>
</feature>
<reference evidence="1 2" key="1">
    <citation type="submission" date="2019-04" db="EMBL/GenBank/DDBJ databases">
        <title>Fungal friends and foes A comparative genomics study of 23 Aspergillus species from section Flavi.</title>
        <authorList>
            <consortium name="DOE Joint Genome Institute"/>
            <person name="Kjaerbolling I."/>
            <person name="Vesth T.C."/>
            <person name="Frisvad J.C."/>
            <person name="Nybo J.L."/>
            <person name="Theobald S."/>
            <person name="Kildgaard S."/>
            <person name="Petersen T.I."/>
            <person name="Kuo A."/>
            <person name="Sato A."/>
            <person name="Lyhne E.K."/>
            <person name="Kogle M.E."/>
            <person name="Wiebenga A."/>
            <person name="Kun R.S."/>
            <person name="Lubbers R.J."/>
            <person name="Makela M.R."/>
            <person name="Barry K."/>
            <person name="Chovatia M."/>
            <person name="Clum A."/>
            <person name="Daum C."/>
            <person name="Haridas S."/>
            <person name="He G."/>
            <person name="LaButti K."/>
            <person name="Lipzen A."/>
            <person name="Mondo S."/>
            <person name="Pangilinan J."/>
            <person name="Riley R."/>
            <person name="Salamov A."/>
            <person name="Simmons B.A."/>
            <person name="Magnuson J.K."/>
            <person name="Henrissat B."/>
            <person name="Mortensen U.H."/>
            <person name="Larsen T.O."/>
            <person name="De vries R.P."/>
            <person name="Grigoriev I.V."/>
            <person name="Machida M."/>
            <person name="Baker S.E."/>
            <person name="Andersen M.R."/>
        </authorList>
    </citation>
    <scope>NUCLEOTIDE SEQUENCE [LARGE SCALE GENOMIC DNA]</scope>
    <source>
        <strain evidence="1 2">CBS 126849</strain>
    </source>
</reference>
<gene>
    <name evidence="1" type="ORF">BDV33DRAFT_182938</name>
</gene>